<keyword evidence="4 7" id="KW-0812">Transmembrane</keyword>
<organism evidence="9 10">
    <name type="scientific">Tamaricihabitans halophyticus</name>
    <dbReference type="NCBI Taxonomy" id="1262583"/>
    <lineage>
        <taxon>Bacteria</taxon>
        <taxon>Bacillati</taxon>
        <taxon>Actinomycetota</taxon>
        <taxon>Actinomycetes</taxon>
        <taxon>Pseudonocardiales</taxon>
        <taxon>Pseudonocardiaceae</taxon>
        <taxon>Tamaricihabitans</taxon>
    </lineage>
</organism>
<feature type="transmembrane region" description="Helical" evidence="7">
    <location>
        <begin position="372"/>
        <end position="390"/>
    </location>
</feature>
<feature type="domain" description="Membrane transport protein MMPL" evidence="8">
    <location>
        <begin position="47"/>
        <end position="371"/>
    </location>
</feature>
<evidence type="ECO:0000256" key="6">
    <source>
        <dbReference type="ARBA" id="ARBA00023136"/>
    </source>
</evidence>
<feature type="transmembrane region" description="Helical" evidence="7">
    <location>
        <begin position="307"/>
        <end position="335"/>
    </location>
</feature>
<evidence type="ECO:0000256" key="4">
    <source>
        <dbReference type="ARBA" id="ARBA00022692"/>
    </source>
</evidence>
<comment type="subcellular location">
    <subcellularLocation>
        <location evidence="1">Cell membrane</location>
        <topology evidence="1">Multi-pass membrane protein</topology>
    </subcellularLocation>
</comment>
<feature type="transmembrane region" description="Helical" evidence="7">
    <location>
        <begin position="280"/>
        <end position="301"/>
    </location>
</feature>
<dbReference type="RefSeq" id="WP_165912805.1">
    <property type="nucleotide sequence ID" value="NZ_SLXQ01000001.1"/>
</dbReference>
<dbReference type="Proteomes" id="UP000294911">
    <property type="component" value="Unassembled WGS sequence"/>
</dbReference>
<dbReference type="PANTHER" id="PTHR33406:SF6">
    <property type="entry name" value="MEMBRANE PROTEIN YDGH-RELATED"/>
    <property type="match status" value="1"/>
</dbReference>
<accession>A0A4R2R240</accession>
<name>A0A4R2R240_9PSEU</name>
<comment type="caution">
    <text evidence="9">The sequence shown here is derived from an EMBL/GenBank/DDBJ whole genome shotgun (WGS) entry which is preliminary data.</text>
</comment>
<keyword evidence="3" id="KW-1003">Cell membrane</keyword>
<dbReference type="InterPro" id="IPR050545">
    <property type="entry name" value="Mycobact_MmpL"/>
</dbReference>
<feature type="transmembrane region" description="Helical" evidence="7">
    <location>
        <begin position="640"/>
        <end position="660"/>
    </location>
</feature>
<evidence type="ECO:0000256" key="2">
    <source>
        <dbReference type="ARBA" id="ARBA00010157"/>
    </source>
</evidence>
<feature type="transmembrane region" description="Helical" evidence="7">
    <location>
        <begin position="179"/>
        <end position="197"/>
    </location>
</feature>
<proteinExistence type="inferred from homology"/>
<evidence type="ECO:0000256" key="5">
    <source>
        <dbReference type="ARBA" id="ARBA00022989"/>
    </source>
</evidence>
<feature type="transmembrane region" description="Helical" evidence="7">
    <location>
        <begin position="237"/>
        <end position="259"/>
    </location>
</feature>
<evidence type="ECO:0000313" key="10">
    <source>
        <dbReference type="Proteomes" id="UP000294911"/>
    </source>
</evidence>
<gene>
    <name evidence="9" type="ORF">EV191_101728</name>
</gene>
<evidence type="ECO:0000313" key="9">
    <source>
        <dbReference type="EMBL" id="TCP56782.1"/>
    </source>
</evidence>
<keyword evidence="6 7" id="KW-0472">Membrane</keyword>
<evidence type="ECO:0000256" key="3">
    <source>
        <dbReference type="ARBA" id="ARBA00022475"/>
    </source>
</evidence>
<dbReference type="Pfam" id="PF03176">
    <property type="entry name" value="MMPL"/>
    <property type="match status" value="2"/>
</dbReference>
<feature type="domain" description="Membrane transport protein MMPL" evidence="8">
    <location>
        <begin position="458"/>
        <end position="680"/>
    </location>
</feature>
<dbReference type="EMBL" id="SLXQ01000001">
    <property type="protein sequence ID" value="TCP56782.1"/>
    <property type="molecule type" value="Genomic_DNA"/>
</dbReference>
<reference evidence="9 10" key="1">
    <citation type="submission" date="2019-03" db="EMBL/GenBank/DDBJ databases">
        <title>Genomic Encyclopedia of Type Strains, Phase IV (KMG-IV): sequencing the most valuable type-strain genomes for metagenomic binning, comparative biology and taxonomic classification.</title>
        <authorList>
            <person name="Goeker M."/>
        </authorList>
    </citation>
    <scope>NUCLEOTIDE SEQUENCE [LARGE SCALE GENOMIC DNA]</scope>
    <source>
        <strain evidence="9 10">DSM 45765</strain>
    </source>
</reference>
<protein>
    <submittedName>
        <fullName evidence="9">RND superfamily putative drug exporter</fullName>
    </submittedName>
</protein>
<evidence type="ECO:0000256" key="1">
    <source>
        <dbReference type="ARBA" id="ARBA00004651"/>
    </source>
</evidence>
<dbReference type="PANTHER" id="PTHR33406">
    <property type="entry name" value="MEMBRANE PROTEIN MJ1562-RELATED"/>
    <property type="match status" value="1"/>
</dbReference>
<keyword evidence="5 7" id="KW-1133">Transmembrane helix</keyword>
<dbReference type="Gene3D" id="1.20.1640.10">
    <property type="entry name" value="Multidrug efflux transporter AcrB transmembrane domain"/>
    <property type="match status" value="2"/>
</dbReference>
<dbReference type="AlphaFoldDB" id="A0A4R2R240"/>
<evidence type="ECO:0000259" key="8">
    <source>
        <dbReference type="Pfam" id="PF03176"/>
    </source>
</evidence>
<dbReference type="GO" id="GO:0005886">
    <property type="term" value="C:plasma membrane"/>
    <property type="evidence" value="ECO:0007669"/>
    <property type="project" value="UniProtKB-SubCell"/>
</dbReference>
<keyword evidence="10" id="KW-1185">Reference proteome</keyword>
<comment type="similarity">
    <text evidence="2">Belongs to the resistance-nodulation-cell division (RND) (TC 2.A.6) family. MmpL subfamily.</text>
</comment>
<feature type="transmembrane region" description="Helical" evidence="7">
    <location>
        <begin position="514"/>
        <end position="533"/>
    </location>
</feature>
<dbReference type="InterPro" id="IPR004869">
    <property type="entry name" value="MMPL_dom"/>
</dbReference>
<sequence>MRSVLEAPAGRRLKWVLLVAWLAIAVFAGPMVGKLFSITDDAFLSYLPSSAESTEVEETKEDLAFSTGQRAAVVYLREDGLTTQDRQLAERQANELTQRFSNYTDGQPPRIVPSADGKALTYLIVLSSSNDSDVDERVVEDVGLIRDVVQQPDQDLRVYVAGPAGVLADQQESFAGLDMQVLLITLIAVAVLLLLIYRSAFLWLVPLLVVAIAAEVAQVVVYWIASATGATITSASVFILIVLLYGAATDYALLLISRYREELRQHPDVHDAMRAALRRAVPTIAASGGTVAAAMLLLLLADLTSNRALGIAGIVGIGTAVVTVTTLLPVVLLAVGRRVFWPFIPAYGSKPRTSGGVWAKIGAAVDRRPRRIWITTGVVLGIMTIGLTSMNTDLRENDAFVEPLGSTHGQQVLQDHFPPGLTRSTDVIVEQDKAEEALRVANAGAGVLRADIAGQSQGKAVLDIRLDATPDSAEEQGYISALRDDMHAIEGADAKVGGHSAIYLDIAEHNSKDAALIIPLVLLAVLLILVLLLRSIVAPLMLVGTVVLSYGAALGVSALVFSEIFGFPGADSSLPLQAFVFLVALGVDYNIFLMSRVREESWHHGTRMGVLRGLSATGGVITSAGVVLAATFAVLTSLPLVAWVQLGFVVAFGVLLDTLIVRSVLVPALTVDIGERVWWPWRLGRGNGLAGVRGNSAATQADRDVVGMRQK</sequence>
<feature type="transmembrane region" description="Helical" evidence="7">
    <location>
        <begin position="540"/>
        <end position="562"/>
    </location>
</feature>
<dbReference type="SUPFAM" id="SSF82866">
    <property type="entry name" value="Multidrug efflux transporter AcrB transmembrane domain"/>
    <property type="match status" value="2"/>
</dbReference>
<feature type="transmembrane region" description="Helical" evidence="7">
    <location>
        <begin position="574"/>
        <end position="593"/>
    </location>
</feature>
<evidence type="ECO:0000256" key="7">
    <source>
        <dbReference type="SAM" id="Phobius"/>
    </source>
</evidence>
<feature type="transmembrane region" description="Helical" evidence="7">
    <location>
        <begin position="614"/>
        <end position="634"/>
    </location>
</feature>
<feature type="transmembrane region" description="Helical" evidence="7">
    <location>
        <begin position="204"/>
        <end position="225"/>
    </location>
</feature>